<evidence type="ECO:0000313" key="1">
    <source>
        <dbReference type="EMBL" id="SNT25170.1"/>
    </source>
</evidence>
<dbReference type="AlphaFoldDB" id="A0A239L4D9"/>
<protein>
    <submittedName>
        <fullName evidence="1">Uncharacterized protein</fullName>
    </submittedName>
</protein>
<dbReference type="RefSeq" id="WP_162642253.1">
    <property type="nucleotide sequence ID" value="NZ_CP109068.1"/>
</dbReference>
<name>A0A239L4D9_9ACTN</name>
<proteinExistence type="predicted"/>
<dbReference type="InterPro" id="IPR049906">
    <property type="entry name" value="LxmA-like_leader"/>
</dbReference>
<gene>
    <name evidence="1" type="ORF">SAMN05216276_103085</name>
</gene>
<sequence>MKETMLIEEMVTGYRSYADISDLNVAAAVDAPATTPFCGALASFAFSYITTGGPGGG</sequence>
<organism evidence="1 2">
    <name type="scientific">Streptosporangium subroseum</name>
    <dbReference type="NCBI Taxonomy" id="106412"/>
    <lineage>
        <taxon>Bacteria</taxon>
        <taxon>Bacillati</taxon>
        <taxon>Actinomycetota</taxon>
        <taxon>Actinomycetes</taxon>
        <taxon>Streptosporangiales</taxon>
        <taxon>Streptosporangiaceae</taxon>
        <taxon>Streptosporangium</taxon>
    </lineage>
</organism>
<reference evidence="1 2" key="1">
    <citation type="submission" date="2017-06" db="EMBL/GenBank/DDBJ databases">
        <authorList>
            <person name="Kim H.J."/>
            <person name="Triplett B.A."/>
        </authorList>
    </citation>
    <scope>NUCLEOTIDE SEQUENCE [LARGE SCALE GENOMIC DNA]</scope>
    <source>
        <strain evidence="1 2">CGMCC 4.2132</strain>
    </source>
</reference>
<dbReference type="Proteomes" id="UP000198282">
    <property type="component" value="Unassembled WGS sequence"/>
</dbReference>
<keyword evidence="2" id="KW-1185">Reference proteome</keyword>
<dbReference type="EMBL" id="FZOD01000030">
    <property type="protein sequence ID" value="SNT25170.1"/>
    <property type="molecule type" value="Genomic_DNA"/>
</dbReference>
<dbReference type="NCBIfam" id="NF038146">
    <property type="entry name" value="LxmA_leader"/>
    <property type="match status" value="1"/>
</dbReference>
<evidence type="ECO:0000313" key="2">
    <source>
        <dbReference type="Proteomes" id="UP000198282"/>
    </source>
</evidence>
<accession>A0A239L4D9</accession>